<dbReference type="Pfam" id="PF21090">
    <property type="entry name" value="P-loop_SecA"/>
    <property type="match status" value="1"/>
</dbReference>
<dbReference type="GO" id="GO:0031522">
    <property type="term" value="C:cell envelope Sec protein transport complex"/>
    <property type="evidence" value="ECO:0007669"/>
    <property type="project" value="UniProtKB-ARBA"/>
</dbReference>
<dbReference type="NCBIfam" id="TIGR00963">
    <property type="entry name" value="secA"/>
    <property type="match status" value="1"/>
</dbReference>
<keyword evidence="9" id="KW-0862">Zinc</keyword>
<dbReference type="GO" id="GO:0005524">
    <property type="term" value="F:ATP binding"/>
    <property type="evidence" value="ECO:0007669"/>
    <property type="project" value="UniProtKB-UniRule"/>
</dbReference>
<dbReference type="Gene3D" id="3.90.1440.10">
    <property type="entry name" value="SecA, preprotein cross-linking domain"/>
    <property type="match status" value="1"/>
</dbReference>
<keyword evidence="10 16" id="KW-0067">ATP-binding</keyword>
<dbReference type="SUPFAM" id="SSF81886">
    <property type="entry name" value="Helical scaffold and wing domains of SecA"/>
    <property type="match status" value="1"/>
</dbReference>
<dbReference type="PROSITE" id="PS51192">
    <property type="entry name" value="HELICASE_ATP_BIND_1"/>
    <property type="match status" value="1"/>
</dbReference>
<dbReference type="GO" id="GO:0046872">
    <property type="term" value="F:metal ion binding"/>
    <property type="evidence" value="ECO:0007669"/>
    <property type="project" value="UniProtKB-KW"/>
</dbReference>
<feature type="binding site" evidence="16">
    <location>
        <position position="87"/>
    </location>
    <ligand>
        <name>ATP</name>
        <dbReference type="ChEBI" id="CHEBI:30616"/>
    </ligand>
</feature>
<dbReference type="InterPro" id="IPR014001">
    <property type="entry name" value="Helicase_ATP-bd"/>
</dbReference>
<feature type="binding site" evidence="16">
    <location>
        <begin position="105"/>
        <end position="109"/>
    </location>
    <ligand>
        <name>ATP</name>
        <dbReference type="ChEBI" id="CHEBI:30616"/>
    </ligand>
</feature>
<dbReference type="PRINTS" id="PR00906">
    <property type="entry name" value="SECA"/>
</dbReference>
<keyword evidence="5 16" id="KW-0963">Cytoplasm</keyword>
<evidence type="ECO:0000256" key="3">
    <source>
        <dbReference type="ARBA" id="ARBA00022448"/>
    </source>
</evidence>
<dbReference type="GO" id="GO:0005886">
    <property type="term" value="C:plasma membrane"/>
    <property type="evidence" value="ECO:0007669"/>
    <property type="project" value="UniProtKB-SubCell"/>
</dbReference>
<comment type="subcellular location">
    <subcellularLocation>
        <location evidence="16">Cell membrane</location>
        <topology evidence="16">Peripheral membrane protein</topology>
        <orientation evidence="16">Cytoplasmic side</orientation>
    </subcellularLocation>
    <subcellularLocation>
        <location evidence="16">Cytoplasm</location>
    </subcellularLocation>
    <text evidence="16">Distribution is 50-50.</text>
</comment>
<keyword evidence="7" id="KW-0479">Metal-binding</keyword>
<dbReference type="Pfam" id="PF01043">
    <property type="entry name" value="SecA_PP_bind"/>
    <property type="match status" value="1"/>
</dbReference>
<gene>
    <name evidence="16" type="primary">secA</name>
    <name evidence="21" type="ORF">PHO31112_01734</name>
</gene>
<evidence type="ECO:0000256" key="5">
    <source>
        <dbReference type="ARBA" id="ARBA00022490"/>
    </source>
</evidence>
<dbReference type="InterPro" id="IPR036670">
    <property type="entry name" value="SecA_X-link_sf"/>
</dbReference>
<comment type="function">
    <text evidence="16">Part of the Sec protein translocase complex. Interacts with the SecYEG preprotein conducting channel. Has a central role in coupling the hydrolysis of ATP to the transfer of proteins into and across the cell membrane, serving both as a receptor for the preprotein-SecB complex and as an ATP-driven molecular motor driving the stepwise translocation of polypeptide chains across the membrane.</text>
</comment>
<dbReference type="InterPro" id="IPR011116">
    <property type="entry name" value="SecA_Wing/Scaffold"/>
</dbReference>
<reference evidence="21 22" key="1">
    <citation type="submission" date="2019-08" db="EMBL/GenBank/DDBJ databases">
        <authorList>
            <person name="Peeters C."/>
        </authorList>
    </citation>
    <scope>NUCLEOTIDE SEQUENCE [LARGE SCALE GENOMIC DNA]</scope>
    <source>
        <strain evidence="21 22">LMG 31112</strain>
    </source>
</reference>
<dbReference type="InterPro" id="IPR004027">
    <property type="entry name" value="SEC_C_motif"/>
</dbReference>
<dbReference type="EMBL" id="CABPSM010000004">
    <property type="protein sequence ID" value="VVD93395.1"/>
    <property type="molecule type" value="Genomic_DNA"/>
</dbReference>
<dbReference type="CDD" id="cd17928">
    <property type="entry name" value="DEXDc_SecA"/>
    <property type="match status" value="1"/>
</dbReference>
<evidence type="ECO:0000256" key="8">
    <source>
        <dbReference type="ARBA" id="ARBA00022741"/>
    </source>
</evidence>
<feature type="domain" description="Helicase ATP-binding" evidence="18">
    <location>
        <begin position="89"/>
        <end position="247"/>
    </location>
</feature>
<dbReference type="Gene3D" id="1.10.3060.10">
    <property type="entry name" value="Helical scaffold and wing domains of SecA"/>
    <property type="match status" value="1"/>
</dbReference>
<evidence type="ECO:0000256" key="17">
    <source>
        <dbReference type="RuleBase" id="RU003874"/>
    </source>
</evidence>
<dbReference type="PROSITE" id="PS01312">
    <property type="entry name" value="SECA"/>
    <property type="match status" value="1"/>
</dbReference>
<evidence type="ECO:0000256" key="14">
    <source>
        <dbReference type="ARBA" id="ARBA00023136"/>
    </source>
</evidence>
<dbReference type="HAMAP" id="MF_01382">
    <property type="entry name" value="SecA"/>
    <property type="match status" value="1"/>
</dbReference>
<dbReference type="FunFam" id="3.40.50.300:FF:000113">
    <property type="entry name" value="Preprotein translocase subunit SecA"/>
    <property type="match status" value="1"/>
</dbReference>
<dbReference type="GO" id="GO:0008564">
    <property type="term" value="F:protein-exporting ATPase activity"/>
    <property type="evidence" value="ECO:0007669"/>
    <property type="project" value="UniProtKB-EC"/>
</dbReference>
<dbReference type="FunFam" id="1.10.3060.10:FF:000003">
    <property type="entry name" value="Protein translocase subunit SecA"/>
    <property type="match status" value="1"/>
</dbReference>
<evidence type="ECO:0000256" key="2">
    <source>
        <dbReference type="ARBA" id="ARBA00007650"/>
    </source>
</evidence>
<dbReference type="SUPFAM" id="SSF81767">
    <property type="entry name" value="Pre-protein crosslinking domain of SecA"/>
    <property type="match status" value="1"/>
</dbReference>
<keyword evidence="13 16" id="KW-0811">Translocation</keyword>
<evidence type="ECO:0000259" key="18">
    <source>
        <dbReference type="PROSITE" id="PS51192"/>
    </source>
</evidence>
<keyword evidence="11 16" id="KW-0653">Protein transport</keyword>
<comment type="similarity">
    <text evidence="2 16 17">Belongs to the SecA family.</text>
</comment>
<dbReference type="Pfam" id="PF02810">
    <property type="entry name" value="SEC-C"/>
    <property type="match status" value="1"/>
</dbReference>
<keyword evidence="8 16" id="KW-0547">Nucleotide-binding</keyword>
<keyword evidence="4 16" id="KW-1003">Cell membrane</keyword>
<evidence type="ECO:0000256" key="15">
    <source>
        <dbReference type="ARBA" id="ARBA00034006"/>
    </source>
</evidence>
<dbReference type="InterPro" id="IPR011130">
    <property type="entry name" value="SecA_preprotein_X-link_dom"/>
</dbReference>
<dbReference type="GO" id="GO:0043952">
    <property type="term" value="P:protein transport by the Sec complex"/>
    <property type="evidence" value="ECO:0007669"/>
    <property type="project" value="TreeGrafter"/>
</dbReference>
<name>A0A5E4TZX8_9BURK</name>
<evidence type="ECO:0000313" key="21">
    <source>
        <dbReference type="EMBL" id="VVD93395.1"/>
    </source>
</evidence>
<dbReference type="PANTHER" id="PTHR30612:SF0">
    <property type="entry name" value="CHLOROPLAST PROTEIN-TRANSPORTING ATPASE"/>
    <property type="match status" value="1"/>
</dbReference>
<evidence type="ECO:0000256" key="9">
    <source>
        <dbReference type="ARBA" id="ARBA00022833"/>
    </source>
</evidence>
<evidence type="ECO:0000259" key="20">
    <source>
        <dbReference type="PROSITE" id="PS51196"/>
    </source>
</evidence>
<dbReference type="InterPro" id="IPR014018">
    <property type="entry name" value="SecA_motor_DEAD"/>
</dbReference>
<dbReference type="InterPro" id="IPR044722">
    <property type="entry name" value="SecA_SF2_C"/>
</dbReference>
<evidence type="ECO:0000256" key="16">
    <source>
        <dbReference type="HAMAP-Rule" id="MF_01382"/>
    </source>
</evidence>
<dbReference type="CDD" id="cd18803">
    <property type="entry name" value="SF2_C_secA"/>
    <property type="match status" value="1"/>
</dbReference>
<evidence type="ECO:0000256" key="4">
    <source>
        <dbReference type="ARBA" id="ARBA00022475"/>
    </source>
</evidence>
<dbReference type="GO" id="GO:0017038">
    <property type="term" value="P:protein import"/>
    <property type="evidence" value="ECO:0007669"/>
    <property type="project" value="InterPro"/>
</dbReference>
<comment type="subunit">
    <text evidence="16">Monomer and homodimer. Part of the essential Sec protein translocation apparatus which comprises SecA, SecYEG and auxiliary proteins SecDF-YajC and YidC.</text>
</comment>
<dbReference type="Proteomes" id="UP000343317">
    <property type="component" value="Unassembled WGS sequence"/>
</dbReference>
<dbReference type="InterPro" id="IPR001650">
    <property type="entry name" value="Helicase_C-like"/>
</dbReference>
<dbReference type="GO" id="GO:0006605">
    <property type="term" value="P:protein targeting"/>
    <property type="evidence" value="ECO:0007669"/>
    <property type="project" value="UniProtKB-UniRule"/>
</dbReference>
<evidence type="ECO:0000256" key="1">
    <source>
        <dbReference type="ARBA" id="ARBA00001947"/>
    </source>
</evidence>
<feature type="domain" description="SecA family profile" evidence="20">
    <location>
        <begin position="3"/>
        <end position="629"/>
    </location>
</feature>
<dbReference type="SUPFAM" id="SSF52540">
    <property type="entry name" value="P-loop containing nucleoside triphosphate hydrolases"/>
    <property type="match status" value="2"/>
</dbReference>
<dbReference type="PANTHER" id="PTHR30612">
    <property type="entry name" value="SECA INNER MEMBRANE COMPONENT OF SEC PROTEIN SECRETION SYSTEM"/>
    <property type="match status" value="1"/>
</dbReference>
<proteinExistence type="inferred from homology"/>
<evidence type="ECO:0000256" key="10">
    <source>
        <dbReference type="ARBA" id="ARBA00022840"/>
    </source>
</evidence>
<dbReference type="InterPro" id="IPR020937">
    <property type="entry name" value="SecA_CS"/>
</dbReference>
<protein>
    <recommendedName>
        <fullName evidence="16 17">Protein translocase subunit SecA</fullName>
        <ecNumber evidence="16">7.4.2.8</ecNumber>
    </recommendedName>
</protein>
<dbReference type="FunFam" id="3.40.50.300:FF:000081">
    <property type="entry name" value="Preprotein translocase subunit SecA"/>
    <property type="match status" value="1"/>
</dbReference>
<dbReference type="InterPro" id="IPR011115">
    <property type="entry name" value="SecA_DEAD"/>
</dbReference>
<dbReference type="GO" id="GO:0005829">
    <property type="term" value="C:cytosol"/>
    <property type="evidence" value="ECO:0007669"/>
    <property type="project" value="TreeGrafter"/>
</dbReference>
<accession>A0A5E4TZX8</accession>
<dbReference type="Pfam" id="PF07516">
    <property type="entry name" value="SecA_SW"/>
    <property type="match status" value="1"/>
</dbReference>
<keyword evidence="22" id="KW-1185">Reference proteome</keyword>
<keyword evidence="6" id="KW-0997">Cell inner membrane</keyword>
<dbReference type="GO" id="GO:0065002">
    <property type="term" value="P:intracellular protein transmembrane transport"/>
    <property type="evidence" value="ECO:0007669"/>
    <property type="project" value="UniProtKB-UniRule"/>
</dbReference>
<evidence type="ECO:0000256" key="11">
    <source>
        <dbReference type="ARBA" id="ARBA00022927"/>
    </source>
</evidence>
<dbReference type="EC" id="7.4.2.8" evidence="16"/>
<keyword evidence="14 16" id="KW-0472">Membrane</keyword>
<keyword evidence="12 16" id="KW-1278">Translocase</keyword>
<dbReference type="InterPro" id="IPR036266">
    <property type="entry name" value="SecA_Wing/Scaffold_sf"/>
</dbReference>
<evidence type="ECO:0000256" key="13">
    <source>
        <dbReference type="ARBA" id="ARBA00023010"/>
    </source>
</evidence>
<dbReference type="Pfam" id="PF07517">
    <property type="entry name" value="SecA_DEAD"/>
    <property type="match status" value="1"/>
</dbReference>
<evidence type="ECO:0000313" key="22">
    <source>
        <dbReference type="Proteomes" id="UP000343317"/>
    </source>
</evidence>
<dbReference type="FunFam" id="3.90.1440.10:FF:000001">
    <property type="entry name" value="Preprotein translocase subunit SecA"/>
    <property type="match status" value="1"/>
</dbReference>
<dbReference type="SMART" id="SM00957">
    <property type="entry name" value="SecA_DEAD"/>
    <property type="match status" value="1"/>
</dbReference>
<dbReference type="SMART" id="SM00958">
    <property type="entry name" value="SecA_PP_bind"/>
    <property type="match status" value="1"/>
</dbReference>
<evidence type="ECO:0000256" key="6">
    <source>
        <dbReference type="ARBA" id="ARBA00022519"/>
    </source>
</evidence>
<dbReference type="PROSITE" id="PS51194">
    <property type="entry name" value="HELICASE_CTER"/>
    <property type="match status" value="1"/>
</dbReference>
<comment type="cofactor">
    <cofactor evidence="1">
        <name>Zn(2+)</name>
        <dbReference type="ChEBI" id="CHEBI:29105"/>
    </cofactor>
</comment>
<dbReference type="InterPro" id="IPR000185">
    <property type="entry name" value="SecA"/>
</dbReference>
<feature type="domain" description="Helicase C-terminal" evidence="19">
    <location>
        <begin position="441"/>
        <end position="645"/>
    </location>
</feature>
<dbReference type="InterPro" id="IPR027417">
    <property type="entry name" value="P-loop_NTPase"/>
</dbReference>
<feature type="binding site" evidence="16">
    <location>
        <position position="515"/>
    </location>
    <ligand>
        <name>ATP</name>
        <dbReference type="ChEBI" id="CHEBI:30616"/>
    </ligand>
</feature>
<dbReference type="AlphaFoldDB" id="A0A5E4TZX8"/>
<dbReference type="Gene3D" id="3.40.50.300">
    <property type="entry name" value="P-loop containing nucleotide triphosphate hydrolases"/>
    <property type="match status" value="2"/>
</dbReference>
<comment type="catalytic activity">
    <reaction evidence="15 16">
        <text>ATP + H2O + cellular proteinSide 1 = ADP + phosphate + cellular proteinSide 2.</text>
        <dbReference type="EC" id="7.4.2.8"/>
    </reaction>
</comment>
<organism evidence="21 22">
    <name type="scientific">Pandoraea horticolens</name>
    <dbReference type="NCBI Taxonomy" id="2508298"/>
    <lineage>
        <taxon>Bacteria</taxon>
        <taxon>Pseudomonadati</taxon>
        <taxon>Pseudomonadota</taxon>
        <taxon>Betaproteobacteria</taxon>
        <taxon>Burkholderiales</taxon>
        <taxon>Burkholderiaceae</taxon>
        <taxon>Pandoraea</taxon>
    </lineage>
</organism>
<evidence type="ECO:0000256" key="12">
    <source>
        <dbReference type="ARBA" id="ARBA00022967"/>
    </source>
</evidence>
<keyword evidence="3 16" id="KW-0813">Transport</keyword>
<dbReference type="NCBIfam" id="NF009538">
    <property type="entry name" value="PRK12904.1"/>
    <property type="match status" value="1"/>
</dbReference>
<evidence type="ECO:0000256" key="7">
    <source>
        <dbReference type="ARBA" id="ARBA00022723"/>
    </source>
</evidence>
<dbReference type="PROSITE" id="PS51196">
    <property type="entry name" value="SECA_MOTOR_DEAD"/>
    <property type="match status" value="1"/>
</dbReference>
<sequence length="932" mass="104942">MIPGLLKKVFGSRNQRLIKQYQKTVTAINALEPQIAELSDEQLRGKTEEFKQRVAQGATIDSLLVEAFAVCREAGKRVLKMRHFDVQLIGGMVLHFGKIAEMRTGEGKTLVATLPAYLNALSGKGVHVVTVNDYLAQRDAEWMARLYNFLGLSVGINLSQMPHDQKQTAYAADITYGTNNEFGFDYLRDNMVYETEQRVQRTLNYAIVDEVDSILIDEARTPLIISGQAEDHTELYVKMDRLPAMLERQIGEEKSDGTGVEVPGDYTLDEKARQVFLTERGHEKAEQLLAEWGMIAEGDSLYAPQNITLMHHVYAALRAHTLFHKDQHYVVQNDEIVIVDEFTGRLMAGRRWSEGLHQAVEAKERVSIQHENQTLASITFQNYFRMYVKLSGMTGTADTEAFEFNEIYRLETVVIPTNRPPKRIDRQDQIYKTAKEKYDAVIKDIRDCVERGQPVLVGTTSIETSEYLSQLLTREKLPHQVLNAKQHEREAEIVAQAGRPGVITIATNMAGRGTDIVLGGNVEKQSSFIEADAALSDADKAARIKQLQDEWQGLHEQVKTAGGLHIIGTERHESRRIDNQLRGRSGRQGDPGSSRFYLSLEDPLLRIFAGDRVRAIMDRLKMPEGEAIEAGIVTRSIESAQRKVEARNFDVRKQLLEYDDVANDQRKVIYQQRNELLEANDVSETIAGMRQSVFEDLVRTYVPVGTVEEQWDLKGLETTLREEWQLDLPLQSRIEGADEIDDEDIVKEVMEAAEASYNAKVELVGRESFSGFERSVMLQSVDSNWREHLAALDHLRQGIHLRGYAQKNPKQEYKREAFELFAQLLETIKLEVTRVIMNVRIQSQEELEQATESLDDSTGGLINIEFKHDELETVGGEGEIDEDAGRPVVAALAHAAGAAAAVDGELLPKVGRNDPCPCGSGKKFKHCHGKLS</sequence>
<evidence type="ECO:0000259" key="19">
    <source>
        <dbReference type="PROSITE" id="PS51194"/>
    </source>
</evidence>